<evidence type="ECO:0000313" key="2">
    <source>
        <dbReference type="EMBL" id="KAK5982454.1"/>
    </source>
</evidence>
<accession>A0AAN8IPW7</accession>
<gene>
    <name evidence="2" type="ORF">GCK32_021504</name>
</gene>
<proteinExistence type="predicted"/>
<dbReference type="AlphaFoldDB" id="A0AAN8IPW7"/>
<feature type="region of interest" description="Disordered" evidence="1">
    <location>
        <begin position="26"/>
        <end position="103"/>
    </location>
</feature>
<keyword evidence="3" id="KW-1185">Reference proteome</keyword>
<feature type="compositionally biased region" description="Basic and acidic residues" evidence="1">
    <location>
        <begin position="35"/>
        <end position="97"/>
    </location>
</feature>
<reference evidence="2 3" key="1">
    <citation type="submission" date="2019-10" db="EMBL/GenBank/DDBJ databases">
        <title>Assembly and Annotation for the nematode Trichostrongylus colubriformis.</title>
        <authorList>
            <person name="Martin J."/>
        </authorList>
    </citation>
    <scope>NUCLEOTIDE SEQUENCE [LARGE SCALE GENOMIC DNA]</scope>
    <source>
        <strain evidence="2">G859</strain>
        <tissue evidence="2">Whole worm</tissue>
    </source>
</reference>
<evidence type="ECO:0000256" key="1">
    <source>
        <dbReference type="SAM" id="MobiDB-lite"/>
    </source>
</evidence>
<dbReference type="Proteomes" id="UP001331761">
    <property type="component" value="Unassembled WGS sequence"/>
</dbReference>
<protein>
    <submittedName>
        <fullName evidence="2">Uncharacterized protein</fullName>
    </submittedName>
</protein>
<comment type="caution">
    <text evidence="2">The sequence shown here is derived from an EMBL/GenBank/DDBJ whole genome shotgun (WGS) entry which is preliminary data.</text>
</comment>
<name>A0AAN8IPW7_TRICO</name>
<sequence>MNGVRILLEEAYPRCLPLLQARGLRSETPNNTGIKDIRDNYTEEANKSRDMAQPIKEKLKDSGKVVRQVVERALDENEQLREKMEREDEGGAHGLREKKQRGG</sequence>
<dbReference type="EMBL" id="WIXE01005090">
    <property type="protein sequence ID" value="KAK5982454.1"/>
    <property type="molecule type" value="Genomic_DNA"/>
</dbReference>
<organism evidence="2 3">
    <name type="scientific">Trichostrongylus colubriformis</name>
    <name type="common">Black scour worm</name>
    <dbReference type="NCBI Taxonomy" id="6319"/>
    <lineage>
        <taxon>Eukaryota</taxon>
        <taxon>Metazoa</taxon>
        <taxon>Ecdysozoa</taxon>
        <taxon>Nematoda</taxon>
        <taxon>Chromadorea</taxon>
        <taxon>Rhabditida</taxon>
        <taxon>Rhabditina</taxon>
        <taxon>Rhabditomorpha</taxon>
        <taxon>Strongyloidea</taxon>
        <taxon>Trichostrongylidae</taxon>
        <taxon>Trichostrongylus</taxon>
    </lineage>
</organism>
<evidence type="ECO:0000313" key="3">
    <source>
        <dbReference type="Proteomes" id="UP001331761"/>
    </source>
</evidence>